<dbReference type="EMBL" id="LDJP01000105">
    <property type="protein sequence ID" value="KRG81000.1"/>
    <property type="molecule type" value="Genomic_DNA"/>
</dbReference>
<reference evidence="6 7" key="1">
    <citation type="submission" date="2015-05" db="EMBL/GenBank/DDBJ databases">
        <title>Genome sequencing and analysis of members of genus Stenotrophomonas.</title>
        <authorList>
            <person name="Patil P.P."/>
            <person name="Midha S."/>
            <person name="Patil P.B."/>
        </authorList>
    </citation>
    <scope>NUCLEOTIDE SEQUENCE [LARGE SCALE GENOMIC DNA]</scope>
    <source>
        <strain evidence="6 7">JCM 16244</strain>
    </source>
</reference>
<dbReference type="Gene3D" id="1.10.10.60">
    <property type="entry name" value="Homeodomain-like"/>
    <property type="match status" value="1"/>
</dbReference>
<gene>
    <name evidence="6" type="ORF">ABB34_14260</name>
</gene>
<dbReference type="FunFam" id="3.40.50.300:FF:000006">
    <property type="entry name" value="DNA-binding transcriptional regulator NtrC"/>
    <property type="match status" value="1"/>
</dbReference>
<evidence type="ECO:0000259" key="5">
    <source>
        <dbReference type="PROSITE" id="PS50045"/>
    </source>
</evidence>
<dbReference type="Gene3D" id="3.40.50.300">
    <property type="entry name" value="P-loop containing nucleotide triphosphate hydrolases"/>
    <property type="match status" value="1"/>
</dbReference>
<evidence type="ECO:0000256" key="1">
    <source>
        <dbReference type="ARBA" id="ARBA00022741"/>
    </source>
</evidence>
<dbReference type="PATRIC" id="fig|659018.3.peg.198"/>
<dbReference type="Gene3D" id="1.10.8.60">
    <property type="match status" value="1"/>
</dbReference>
<keyword evidence="2" id="KW-0067">ATP-binding</keyword>
<dbReference type="Pfam" id="PF25601">
    <property type="entry name" value="AAA_lid_14"/>
    <property type="match status" value="1"/>
</dbReference>
<dbReference type="STRING" id="659018.ABB34_14260"/>
<dbReference type="Pfam" id="PF00158">
    <property type="entry name" value="Sigma54_activat"/>
    <property type="match status" value="1"/>
</dbReference>
<dbReference type="InterPro" id="IPR058031">
    <property type="entry name" value="AAA_lid_NorR"/>
</dbReference>
<protein>
    <submittedName>
        <fullName evidence="6">Fis family transcriptional regulator</fullName>
    </submittedName>
</protein>
<keyword evidence="1" id="KW-0547">Nucleotide-binding</keyword>
<dbReference type="AlphaFoldDB" id="A0A0R0DTY4"/>
<evidence type="ECO:0000256" key="2">
    <source>
        <dbReference type="ARBA" id="ARBA00022840"/>
    </source>
</evidence>
<evidence type="ECO:0000256" key="4">
    <source>
        <dbReference type="ARBA" id="ARBA00023163"/>
    </source>
</evidence>
<dbReference type="InterPro" id="IPR003593">
    <property type="entry name" value="AAA+_ATPase"/>
</dbReference>
<dbReference type="PANTHER" id="PTHR32071">
    <property type="entry name" value="TRANSCRIPTIONAL REGULATORY PROTEIN"/>
    <property type="match status" value="1"/>
</dbReference>
<dbReference type="GO" id="GO:0005524">
    <property type="term" value="F:ATP binding"/>
    <property type="evidence" value="ECO:0007669"/>
    <property type="project" value="UniProtKB-KW"/>
</dbReference>
<dbReference type="CDD" id="cd00009">
    <property type="entry name" value="AAA"/>
    <property type="match status" value="1"/>
</dbReference>
<evidence type="ECO:0000313" key="6">
    <source>
        <dbReference type="EMBL" id="KRG81000.1"/>
    </source>
</evidence>
<evidence type="ECO:0000313" key="7">
    <source>
        <dbReference type="Proteomes" id="UP000050940"/>
    </source>
</evidence>
<dbReference type="PANTHER" id="PTHR32071:SF120">
    <property type="entry name" value="TRANSCRIPTIONAL REGULATOR-RELATED"/>
    <property type="match status" value="1"/>
</dbReference>
<dbReference type="OrthoDB" id="9804019at2"/>
<keyword evidence="7" id="KW-1185">Reference proteome</keyword>
<name>A0A0R0DTY4_9GAMM</name>
<dbReference type="InterPro" id="IPR009057">
    <property type="entry name" value="Homeodomain-like_sf"/>
</dbReference>
<dbReference type="InterPro" id="IPR025944">
    <property type="entry name" value="Sigma_54_int_dom_CS"/>
</dbReference>
<proteinExistence type="predicted"/>
<keyword evidence="3" id="KW-0805">Transcription regulation</keyword>
<dbReference type="SUPFAM" id="SSF46689">
    <property type="entry name" value="Homeodomain-like"/>
    <property type="match status" value="1"/>
</dbReference>
<comment type="caution">
    <text evidence="6">The sequence shown here is derived from an EMBL/GenBank/DDBJ whole genome shotgun (WGS) entry which is preliminary data.</text>
</comment>
<dbReference type="PROSITE" id="PS50045">
    <property type="entry name" value="SIGMA54_INTERACT_4"/>
    <property type="match status" value="1"/>
</dbReference>
<dbReference type="SUPFAM" id="SSF52540">
    <property type="entry name" value="P-loop containing nucleoside triphosphate hydrolases"/>
    <property type="match status" value="1"/>
</dbReference>
<dbReference type="SMART" id="SM00382">
    <property type="entry name" value="AAA"/>
    <property type="match status" value="1"/>
</dbReference>
<feature type="domain" description="Sigma-54 factor interaction" evidence="5">
    <location>
        <begin position="139"/>
        <end position="368"/>
    </location>
</feature>
<accession>A0A0R0DTY4</accession>
<sequence>MAATPGSTKRCVIWFGEPCPREKILLAAEGWQVRTVLPRQAAGIGMRANDQVVGVIDLRHHSGDELEHLEALASEHRHLPLLGIEPAAPHDDDARTHRLLSACRQRFAHPLDLDELMRRLATLDDDPAWHRTDDVFDCLRGESTAMLAMRATLRKFAPVDLPVLITGETGTGKEAAANALHRLSQREGHPFLAINCGAIAPTLLQSELFGHERGSFTGATTRRQGLFENAHRGTVFLDEVGDLPMEAQTSLLRVLQEGTIERIGSNQPIHVDVRVLAATHVDLEQAIEQRRFRSDLYYRLNVLHLSLPPLRRRDGDIELLARHFLRVFRAHHAVRARGYTSAALQAMSRFHWPGNVRELLNRVQRAAITTEDELIDCADLGIGPSADALARDPAGNRIDREALLSCLAQSRYNVSACARLMKVSRVTVYRLCRRHAVRLDTLR</sequence>
<dbReference type="GO" id="GO:0006355">
    <property type="term" value="P:regulation of DNA-templated transcription"/>
    <property type="evidence" value="ECO:0007669"/>
    <property type="project" value="InterPro"/>
</dbReference>
<dbReference type="InterPro" id="IPR002078">
    <property type="entry name" value="Sigma_54_int"/>
</dbReference>
<keyword evidence="4" id="KW-0804">Transcription</keyword>
<organism evidence="6 7">
    <name type="scientific">Stenotrophomonas daejeonensis</name>
    <dbReference type="NCBI Taxonomy" id="659018"/>
    <lineage>
        <taxon>Bacteria</taxon>
        <taxon>Pseudomonadati</taxon>
        <taxon>Pseudomonadota</taxon>
        <taxon>Gammaproteobacteria</taxon>
        <taxon>Lysobacterales</taxon>
        <taxon>Lysobacteraceae</taxon>
        <taxon>Stenotrophomonas</taxon>
    </lineage>
</organism>
<dbReference type="RefSeq" id="WP_057642044.1">
    <property type="nucleotide sequence ID" value="NZ_LDJP01000105.1"/>
</dbReference>
<evidence type="ECO:0000256" key="3">
    <source>
        <dbReference type="ARBA" id="ARBA00023015"/>
    </source>
</evidence>
<dbReference type="PROSITE" id="PS00688">
    <property type="entry name" value="SIGMA54_INTERACT_3"/>
    <property type="match status" value="1"/>
</dbReference>
<dbReference type="InterPro" id="IPR027417">
    <property type="entry name" value="P-loop_NTPase"/>
</dbReference>
<dbReference type="Proteomes" id="UP000050940">
    <property type="component" value="Unassembled WGS sequence"/>
</dbReference>